<dbReference type="Pfam" id="PF05746">
    <property type="entry name" value="DALR_1"/>
    <property type="match status" value="1"/>
</dbReference>
<dbReference type="SMART" id="SM00836">
    <property type="entry name" value="DALR_1"/>
    <property type="match status" value="1"/>
</dbReference>
<organism evidence="2 3">
    <name type="scientific">Diabrotica balteata</name>
    <name type="common">Banded cucumber beetle</name>
    <dbReference type="NCBI Taxonomy" id="107213"/>
    <lineage>
        <taxon>Eukaryota</taxon>
        <taxon>Metazoa</taxon>
        <taxon>Ecdysozoa</taxon>
        <taxon>Arthropoda</taxon>
        <taxon>Hexapoda</taxon>
        <taxon>Insecta</taxon>
        <taxon>Pterygota</taxon>
        <taxon>Neoptera</taxon>
        <taxon>Endopterygota</taxon>
        <taxon>Coleoptera</taxon>
        <taxon>Polyphaga</taxon>
        <taxon>Cucujiformia</taxon>
        <taxon>Chrysomeloidea</taxon>
        <taxon>Chrysomelidae</taxon>
        <taxon>Galerucinae</taxon>
        <taxon>Diabroticina</taxon>
        <taxon>Diabroticites</taxon>
        <taxon>Diabrotica</taxon>
    </lineage>
</organism>
<proteinExistence type="predicted"/>
<dbReference type="OrthoDB" id="9990834at2759"/>
<dbReference type="InterPro" id="IPR008909">
    <property type="entry name" value="DALR_anticod-bd"/>
</dbReference>
<dbReference type="Gene3D" id="1.10.730.10">
    <property type="entry name" value="Isoleucyl-tRNA Synthetase, Domain 1"/>
    <property type="match status" value="1"/>
</dbReference>
<dbReference type="GO" id="GO:0000049">
    <property type="term" value="F:tRNA binding"/>
    <property type="evidence" value="ECO:0007669"/>
    <property type="project" value="TreeGrafter"/>
</dbReference>
<dbReference type="InterPro" id="IPR009080">
    <property type="entry name" value="tRNAsynth_Ia_anticodon-bd"/>
</dbReference>
<dbReference type="PANTHER" id="PTHR16043:SF1">
    <property type="entry name" value="DALR ANTICODON-BINDING DOMAIN-CONTAINING PROTEIN 3"/>
    <property type="match status" value="1"/>
</dbReference>
<sequence>MKVLTDFIQNLLDFLVEQQYEHSQNIIRTHTKKLNELGDLSFPTNANNWYQFIDVNNEESVKSLNIFKFGSSETTREFVIEQLLQESSSWPIQIKKIVFKNADAHIHLKRTPELYKSVIKTVLMQDSQYGSCPIMSNNFNVLVSVNIEDRDIVNLTTLRMMILKQIAESFIKHNTVESPRSTYNLQFVANLVDNENINILCGPVLNERGIKSNLTAKELYEKRASDMRMMAQHKYGVQIKPNKAWETYFNNIGKGSVTIEMLTNKPQKSIKITPNDLQSANKGASFIFYNCARLSALFKEFEKRIMSEEYPRLPDIDEVNFHLIDQPEEWELFYVYIFQFPMVIKSCVKDIEKGIFNPQYLISFLSNLCSVFSVYYRRVRILTNPREHMFSIIHARIYLLKALQCVFHNSLHLLNIEPIKEM</sequence>
<dbReference type="GO" id="GO:0106217">
    <property type="term" value="P:tRNA C3-cytosine methylation"/>
    <property type="evidence" value="ECO:0007669"/>
    <property type="project" value="TreeGrafter"/>
</dbReference>
<dbReference type="GO" id="GO:0005524">
    <property type="term" value="F:ATP binding"/>
    <property type="evidence" value="ECO:0007669"/>
    <property type="project" value="InterPro"/>
</dbReference>
<keyword evidence="3" id="KW-1185">Reference proteome</keyword>
<protein>
    <recommendedName>
        <fullName evidence="1">DALR anticodon binding domain-containing protein</fullName>
    </recommendedName>
</protein>
<dbReference type="GO" id="GO:0004814">
    <property type="term" value="F:arginine-tRNA ligase activity"/>
    <property type="evidence" value="ECO:0007669"/>
    <property type="project" value="InterPro"/>
</dbReference>
<gene>
    <name evidence="2" type="ORF">DIABBA_LOCUS10738</name>
</gene>
<dbReference type="Proteomes" id="UP001153709">
    <property type="component" value="Chromosome 7"/>
</dbReference>
<evidence type="ECO:0000313" key="2">
    <source>
        <dbReference type="EMBL" id="CAG9837779.1"/>
    </source>
</evidence>
<dbReference type="EMBL" id="OU898282">
    <property type="protein sequence ID" value="CAG9837779.1"/>
    <property type="molecule type" value="Genomic_DNA"/>
</dbReference>
<accession>A0A9N9T846</accession>
<dbReference type="GO" id="GO:0006420">
    <property type="term" value="P:arginyl-tRNA aminoacylation"/>
    <property type="evidence" value="ECO:0007669"/>
    <property type="project" value="InterPro"/>
</dbReference>
<feature type="domain" description="DALR anticodon binding" evidence="1">
    <location>
        <begin position="287"/>
        <end position="422"/>
    </location>
</feature>
<dbReference type="SUPFAM" id="SSF47323">
    <property type="entry name" value="Anticodon-binding domain of a subclass of class I aminoacyl-tRNA synthetases"/>
    <property type="match status" value="1"/>
</dbReference>
<evidence type="ECO:0000259" key="1">
    <source>
        <dbReference type="SMART" id="SM00836"/>
    </source>
</evidence>
<dbReference type="PANTHER" id="PTHR16043">
    <property type="entry name" value="DALRD3 PROTEIN"/>
    <property type="match status" value="1"/>
</dbReference>
<evidence type="ECO:0000313" key="3">
    <source>
        <dbReference type="Proteomes" id="UP001153709"/>
    </source>
</evidence>
<dbReference type="AlphaFoldDB" id="A0A9N9T846"/>
<name>A0A9N9T846_DIABA</name>
<dbReference type="InterPro" id="IPR037380">
    <property type="entry name" value="DALRD3"/>
</dbReference>
<reference evidence="2" key="1">
    <citation type="submission" date="2022-01" db="EMBL/GenBank/DDBJ databases">
        <authorList>
            <person name="King R."/>
        </authorList>
    </citation>
    <scope>NUCLEOTIDE SEQUENCE</scope>
</reference>